<dbReference type="InParanoid" id="Q74EG1"/>
<evidence type="ECO:0000313" key="2">
    <source>
        <dbReference type="Proteomes" id="UP000000577"/>
    </source>
</evidence>
<dbReference type="PATRIC" id="fig|243231.5.peg.1002"/>
<dbReference type="EnsemblBacteria" id="AAR34328">
    <property type="protein sequence ID" value="AAR34328"/>
    <property type="gene ID" value="GSU1001"/>
</dbReference>
<dbReference type="AlphaFoldDB" id="Q74EG1"/>
<dbReference type="RefSeq" id="WP_010941666.1">
    <property type="nucleotide sequence ID" value="NC_002939.5"/>
</dbReference>
<dbReference type="OrthoDB" id="10009551at2"/>
<dbReference type="HOGENOM" id="CLU_1967398_0_0_7"/>
<accession>Q74EG1</accession>
<evidence type="ECO:0000313" key="1">
    <source>
        <dbReference type="EMBL" id="AAR34328.1"/>
    </source>
</evidence>
<reference evidence="1 2" key="1">
    <citation type="journal article" date="2003" name="Science">
        <title>Genome of Geobacter sulfurreducens: metal reduction in subsurface environments.</title>
        <authorList>
            <person name="Methe B.A."/>
            <person name="Nelson K.E."/>
            <person name="Eisen J.A."/>
            <person name="Paulsen I.T."/>
            <person name="Nelson W."/>
            <person name="Heidelberg J.F."/>
            <person name="Wu D."/>
            <person name="Wu M."/>
            <person name="Ward N."/>
            <person name="Beanan M.J."/>
            <person name="Dodson R.J."/>
            <person name="Madupu R."/>
            <person name="Brinkac L.M."/>
            <person name="Daugherty S.C."/>
            <person name="DeBoy R.T."/>
            <person name="Durkin A.S."/>
            <person name="Gwinn M."/>
            <person name="Kolonay J.F."/>
            <person name="Sullivan S.A."/>
            <person name="Haft D.H."/>
            <person name="Selengut J."/>
            <person name="Davidsen T.M."/>
            <person name="Zafar N."/>
            <person name="White O."/>
            <person name="Tran B."/>
            <person name="Romero C."/>
            <person name="Forberger H.A."/>
            <person name="Weidman J."/>
            <person name="Khouri H."/>
            <person name="Feldblyum T.V."/>
            <person name="Utterback T.R."/>
            <person name="Van Aken S.E."/>
            <person name="Lovley D.R."/>
            <person name="Fraser C.M."/>
        </authorList>
    </citation>
    <scope>NUCLEOTIDE SEQUENCE [LARGE SCALE GENOMIC DNA]</scope>
    <source>
        <strain evidence="2">ATCC 51573 / DSM 12127 / PCA</strain>
    </source>
</reference>
<reference evidence="1 2" key="2">
    <citation type="journal article" date="2012" name="BMC Genomics">
        <title>Comparative genomic analysis of Geobacter sulfurreducens KN400, a strain with enhanced capacity for extracellular electron transfer and electricity production.</title>
        <authorList>
            <person name="Butler J.E."/>
            <person name="Young N.D."/>
            <person name="Aklujkar M."/>
            <person name="Lovley D.R."/>
        </authorList>
    </citation>
    <scope>NUCLEOTIDE SEQUENCE [LARGE SCALE GENOMIC DNA]</scope>
    <source>
        <strain evidence="2">ATCC 51573 / DSM 12127 / PCA</strain>
    </source>
</reference>
<protein>
    <submittedName>
        <fullName evidence="1">Uncharacterized protein</fullName>
    </submittedName>
</protein>
<dbReference type="KEGG" id="gsu:GSU1001"/>
<dbReference type="Proteomes" id="UP000000577">
    <property type="component" value="Chromosome"/>
</dbReference>
<gene>
    <name evidence="1" type="ordered locus">GSU1001</name>
</gene>
<proteinExistence type="predicted"/>
<organism evidence="1 2">
    <name type="scientific">Geobacter sulfurreducens (strain ATCC 51573 / DSM 12127 / PCA)</name>
    <dbReference type="NCBI Taxonomy" id="243231"/>
    <lineage>
        <taxon>Bacteria</taxon>
        <taxon>Pseudomonadati</taxon>
        <taxon>Thermodesulfobacteriota</taxon>
        <taxon>Desulfuromonadia</taxon>
        <taxon>Geobacterales</taxon>
        <taxon>Geobacteraceae</taxon>
        <taxon>Geobacter</taxon>
    </lineage>
</organism>
<keyword evidence="2" id="KW-1185">Reference proteome</keyword>
<dbReference type="EMBL" id="AE017180">
    <property type="protein sequence ID" value="AAR34328.1"/>
    <property type="molecule type" value="Genomic_DNA"/>
</dbReference>
<name>Q74EG1_GEOSL</name>
<sequence>MGVSRECCRRWGKAVVAQVVLFVVAVVAIPALADSIPAYLASATSHDSPAIVSPPPASPASQSENATFFSISASPTGDVTLNCGGVPVEIGYTDLAPHDEIREQSQRITRQQDPLINGFSVKVTFLF</sequence>